<keyword evidence="5" id="KW-1185">Reference proteome</keyword>
<evidence type="ECO:0000313" key="4">
    <source>
        <dbReference type="EMBL" id="GLB68572.1"/>
    </source>
</evidence>
<dbReference type="InterPro" id="IPR054262">
    <property type="entry name" value="DUF6993"/>
</dbReference>
<feature type="signal peptide" evidence="2">
    <location>
        <begin position="1"/>
        <end position="27"/>
    </location>
</feature>
<accession>A0ABQ5MX54</accession>
<evidence type="ECO:0000313" key="5">
    <source>
        <dbReference type="Proteomes" id="UP001209654"/>
    </source>
</evidence>
<feature type="chain" id="PRO_5045631469" description="DUF6993 domain-containing protein" evidence="2">
    <location>
        <begin position="28"/>
        <end position="172"/>
    </location>
</feature>
<keyword evidence="2" id="KW-0732">Signal</keyword>
<name>A0ABQ5MX54_9MICC</name>
<evidence type="ECO:0000259" key="3">
    <source>
        <dbReference type="Pfam" id="PF22504"/>
    </source>
</evidence>
<dbReference type="Proteomes" id="UP001209654">
    <property type="component" value="Unassembled WGS sequence"/>
</dbReference>
<feature type="region of interest" description="Disordered" evidence="1">
    <location>
        <begin position="33"/>
        <end position="84"/>
    </location>
</feature>
<proteinExistence type="predicted"/>
<gene>
    <name evidence="4" type="ORF">AHIS1636_30140</name>
</gene>
<comment type="caution">
    <text evidence="4">The sequence shown here is derived from an EMBL/GenBank/DDBJ whole genome shotgun (WGS) entry which is preliminary data.</text>
</comment>
<evidence type="ECO:0000256" key="1">
    <source>
        <dbReference type="SAM" id="MobiDB-lite"/>
    </source>
</evidence>
<organism evidence="4 5">
    <name type="scientific">Arthrobacter mangrovi</name>
    <dbReference type="NCBI Taxonomy" id="2966350"/>
    <lineage>
        <taxon>Bacteria</taxon>
        <taxon>Bacillati</taxon>
        <taxon>Actinomycetota</taxon>
        <taxon>Actinomycetes</taxon>
        <taxon>Micrococcales</taxon>
        <taxon>Micrococcaceae</taxon>
        <taxon>Arthrobacter</taxon>
    </lineage>
</organism>
<feature type="compositionally biased region" description="Basic and acidic residues" evidence="1">
    <location>
        <begin position="54"/>
        <end position="69"/>
    </location>
</feature>
<feature type="domain" description="DUF6993" evidence="3">
    <location>
        <begin position="89"/>
        <end position="169"/>
    </location>
</feature>
<evidence type="ECO:0000256" key="2">
    <source>
        <dbReference type="SAM" id="SignalP"/>
    </source>
</evidence>
<reference evidence="4 5" key="1">
    <citation type="journal article" date="2023" name="Int. J. Syst. Evol. Microbiol.">
        <title>Arthrobacter mangrovi sp. nov., an actinobacterium isolated from the rhizosphere of a mangrove.</title>
        <authorList>
            <person name="Hamada M."/>
            <person name="Saitou S."/>
            <person name="Enomoto N."/>
            <person name="Nanri K."/>
            <person name="Hidaka K."/>
            <person name="Miura T."/>
            <person name="Tamura T."/>
        </authorList>
    </citation>
    <scope>NUCLEOTIDE SEQUENCE [LARGE SCALE GENOMIC DNA]</scope>
    <source>
        <strain evidence="4 5">NBRC 112813</strain>
    </source>
</reference>
<sequence length="172" mass="17041">MTHQQSLPASVRLGRLAGVLAICLALAACSTGAEPPRPAASGAPAPAPAPTSEAGREAGTDTGTDKGPETAEPESAVKVSERNVRVELEDLAGAEPKPTSEQMAAAFAKAGFKKAAVEVSADITPTGLAVDAIEAAAPVDDSCIVGQVRDGKVAISVLPVLDSGKCFVGGAA</sequence>
<protein>
    <recommendedName>
        <fullName evidence="3">DUF6993 domain-containing protein</fullName>
    </recommendedName>
</protein>
<dbReference type="EMBL" id="BRVS01000018">
    <property type="protein sequence ID" value="GLB68572.1"/>
    <property type="molecule type" value="Genomic_DNA"/>
</dbReference>
<dbReference type="Pfam" id="PF22504">
    <property type="entry name" value="DUF6993"/>
    <property type="match status" value="1"/>
</dbReference>